<dbReference type="EMBL" id="JBHSTP010000002">
    <property type="protein sequence ID" value="MFC6356698.1"/>
    <property type="molecule type" value="Genomic_DNA"/>
</dbReference>
<sequence>MSTMVSSTTEKPVAGVLAAIAIGLGAASMVFYALNRIALRYPPGSDGLSALSNSFFAMFPIQAWVIGGLITLLGVALAVASIFIRRTNVGLAVFALGACCSSIIFGLILAI</sequence>
<dbReference type="RefSeq" id="WP_386731480.1">
    <property type="nucleotide sequence ID" value="NZ_JBHSTP010000002.1"/>
</dbReference>
<keyword evidence="3" id="KW-1185">Reference proteome</keyword>
<keyword evidence="1" id="KW-1133">Transmembrane helix</keyword>
<accession>A0ABW1VF06</accession>
<protein>
    <submittedName>
        <fullName evidence="2">Uncharacterized protein</fullName>
    </submittedName>
</protein>
<name>A0ABW1VF06_9MICO</name>
<feature type="transmembrane region" description="Helical" evidence="1">
    <location>
        <begin position="89"/>
        <end position="110"/>
    </location>
</feature>
<evidence type="ECO:0000313" key="2">
    <source>
        <dbReference type="EMBL" id="MFC6356698.1"/>
    </source>
</evidence>
<keyword evidence="1" id="KW-0812">Transmembrane</keyword>
<feature type="transmembrane region" description="Helical" evidence="1">
    <location>
        <begin position="55"/>
        <end position="83"/>
    </location>
</feature>
<evidence type="ECO:0000256" key="1">
    <source>
        <dbReference type="SAM" id="Phobius"/>
    </source>
</evidence>
<dbReference type="Proteomes" id="UP001596306">
    <property type="component" value="Unassembled WGS sequence"/>
</dbReference>
<gene>
    <name evidence="2" type="ORF">ACFQB0_11330</name>
</gene>
<keyword evidence="1" id="KW-0472">Membrane</keyword>
<proteinExistence type="predicted"/>
<organism evidence="2 3">
    <name type="scientific">Luethyella okanaganae</name>
    <dbReference type="NCBI Taxonomy" id="69372"/>
    <lineage>
        <taxon>Bacteria</taxon>
        <taxon>Bacillati</taxon>
        <taxon>Actinomycetota</taxon>
        <taxon>Actinomycetes</taxon>
        <taxon>Micrococcales</taxon>
        <taxon>Microbacteriaceae</taxon>
        <taxon>Luethyella</taxon>
    </lineage>
</organism>
<reference evidence="3" key="1">
    <citation type="journal article" date="2019" name="Int. J. Syst. Evol. Microbiol.">
        <title>The Global Catalogue of Microorganisms (GCM) 10K type strain sequencing project: providing services to taxonomists for standard genome sequencing and annotation.</title>
        <authorList>
            <consortium name="The Broad Institute Genomics Platform"/>
            <consortium name="The Broad Institute Genome Sequencing Center for Infectious Disease"/>
            <person name="Wu L."/>
            <person name="Ma J."/>
        </authorList>
    </citation>
    <scope>NUCLEOTIDE SEQUENCE [LARGE SCALE GENOMIC DNA]</scope>
    <source>
        <strain evidence="3">CCUG 43304</strain>
    </source>
</reference>
<comment type="caution">
    <text evidence="2">The sequence shown here is derived from an EMBL/GenBank/DDBJ whole genome shotgun (WGS) entry which is preliminary data.</text>
</comment>
<feature type="transmembrane region" description="Helical" evidence="1">
    <location>
        <begin position="12"/>
        <end position="34"/>
    </location>
</feature>
<evidence type="ECO:0000313" key="3">
    <source>
        <dbReference type="Proteomes" id="UP001596306"/>
    </source>
</evidence>